<feature type="signal peptide" evidence="1">
    <location>
        <begin position="1"/>
        <end position="20"/>
    </location>
</feature>
<dbReference type="GeneID" id="36379903"/>
<dbReference type="CTD" id="36379903"/>
<name>A0A090LHC7_STRRB</name>
<evidence type="ECO:0000313" key="5">
    <source>
        <dbReference type="WormBase" id="SRAE_2000220000"/>
    </source>
</evidence>
<gene>
    <name evidence="2 4 5" type="ORF">SRAE_2000220000</name>
</gene>
<dbReference type="RefSeq" id="XP_024506738.1">
    <property type="nucleotide sequence ID" value="XM_024653242.1"/>
</dbReference>
<reference evidence="2 3" key="1">
    <citation type="submission" date="2014-09" db="EMBL/GenBank/DDBJ databases">
        <authorList>
            <person name="Martin A.A."/>
        </authorList>
    </citation>
    <scope>NUCLEOTIDE SEQUENCE</scope>
    <source>
        <strain evidence="3">ED321</strain>
        <strain evidence="2">ED321 Heterogonic</strain>
    </source>
</reference>
<proteinExistence type="predicted"/>
<dbReference type="Proteomes" id="UP000035682">
    <property type="component" value="Unplaced"/>
</dbReference>
<evidence type="ECO:0000313" key="3">
    <source>
        <dbReference type="Proteomes" id="UP000035682"/>
    </source>
</evidence>
<keyword evidence="3" id="KW-1185">Reference proteome</keyword>
<dbReference type="WormBase" id="SRAE_2000220000">
    <property type="protein sequence ID" value="SRP00904"/>
    <property type="gene ID" value="WBGene00262409"/>
</dbReference>
<keyword evidence="1" id="KW-0732">Signal</keyword>
<protein>
    <submittedName>
        <fullName evidence="2 4">Uncharacterized protein</fullName>
    </submittedName>
</protein>
<feature type="chain" id="PRO_5015030761" evidence="1">
    <location>
        <begin position="21"/>
        <end position="232"/>
    </location>
</feature>
<evidence type="ECO:0000313" key="2">
    <source>
        <dbReference type="EMBL" id="CEF67538.1"/>
    </source>
</evidence>
<dbReference type="WBParaSite" id="SRAE_2000220000.1">
    <property type="protein sequence ID" value="SRAE_2000220000.1"/>
    <property type="gene ID" value="WBGene00262409"/>
</dbReference>
<sequence>MTGKLITILLFLLFFYGNQSSPLNNDRSLCASIINNIPATFISEEMANDCKPYLKNEKYTARDTRTPSFNLKQSIFSNRMLFDQLRDSIGNYRIFQKFKNHVDASGRNRYHPAFTKTGFERMIKKTTVNKYKKQPSKKNDDLIIFEKRNDLNGRFQRSESQIPEGFSYDFVRFGKRDPVYIQKNPSLDNSLEIYKQFYKKSEDNKTFNFRKEGEQDKRGVTESNNYDFVRFG</sequence>
<dbReference type="EMBL" id="LN609529">
    <property type="protein sequence ID" value="CEF67538.1"/>
    <property type="molecule type" value="Genomic_DNA"/>
</dbReference>
<dbReference type="AlphaFoldDB" id="A0A090LHC7"/>
<reference evidence="4" key="2">
    <citation type="submission" date="2020-12" db="UniProtKB">
        <authorList>
            <consortium name="WormBaseParasite"/>
        </authorList>
    </citation>
    <scope>IDENTIFICATION</scope>
</reference>
<organism evidence="2">
    <name type="scientific">Strongyloides ratti</name>
    <name type="common">Parasitic roundworm</name>
    <dbReference type="NCBI Taxonomy" id="34506"/>
    <lineage>
        <taxon>Eukaryota</taxon>
        <taxon>Metazoa</taxon>
        <taxon>Ecdysozoa</taxon>
        <taxon>Nematoda</taxon>
        <taxon>Chromadorea</taxon>
        <taxon>Rhabditida</taxon>
        <taxon>Tylenchina</taxon>
        <taxon>Panagrolaimomorpha</taxon>
        <taxon>Strongyloidoidea</taxon>
        <taxon>Strongyloididae</taxon>
        <taxon>Strongyloides</taxon>
    </lineage>
</organism>
<evidence type="ECO:0000256" key="1">
    <source>
        <dbReference type="SAM" id="SignalP"/>
    </source>
</evidence>
<accession>A0A090LHC7</accession>
<evidence type="ECO:0000313" key="4">
    <source>
        <dbReference type="WBParaSite" id="SRAE_2000220000.1"/>
    </source>
</evidence>